<dbReference type="Pfam" id="PF13637">
    <property type="entry name" value="Ank_4"/>
    <property type="match status" value="1"/>
</dbReference>
<keyword evidence="3" id="KW-0175">Coiled coil</keyword>
<keyword evidence="1" id="KW-0677">Repeat</keyword>
<comment type="caution">
    <text evidence="5">The sequence shown here is derived from an EMBL/GenBank/DDBJ whole genome shotgun (WGS) entry which is preliminary data.</text>
</comment>
<evidence type="ECO:0000256" key="3">
    <source>
        <dbReference type="SAM" id="Coils"/>
    </source>
</evidence>
<dbReference type="InterPro" id="IPR002110">
    <property type="entry name" value="Ankyrin_rpt"/>
</dbReference>
<dbReference type="InterPro" id="IPR036770">
    <property type="entry name" value="Ankyrin_rpt-contain_sf"/>
</dbReference>
<dbReference type="PROSITE" id="PS50088">
    <property type="entry name" value="ANK_REPEAT"/>
    <property type="match status" value="1"/>
</dbReference>
<gene>
    <name evidence="5" type="ORF">TWF730_011192</name>
</gene>
<dbReference type="Pfam" id="PF24883">
    <property type="entry name" value="NPHP3_N"/>
    <property type="match status" value="1"/>
</dbReference>
<dbReference type="Proteomes" id="UP001373714">
    <property type="component" value="Unassembled WGS sequence"/>
</dbReference>
<dbReference type="PROSITE" id="PS50297">
    <property type="entry name" value="ANK_REP_REGION"/>
    <property type="match status" value="1"/>
</dbReference>
<evidence type="ECO:0000256" key="2">
    <source>
        <dbReference type="PROSITE-ProRule" id="PRU00023"/>
    </source>
</evidence>
<feature type="coiled-coil region" evidence="3">
    <location>
        <begin position="216"/>
        <end position="243"/>
    </location>
</feature>
<dbReference type="EMBL" id="JAVHNS010000009">
    <property type="protein sequence ID" value="KAK6343601.1"/>
    <property type="molecule type" value="Genomic_DNA"/>
</dbReference>
<evidence type="ECO:0000313" key="5">
    <source>
        <dbReference type="EMBL" id="KAK6343601.1"/>
    </source>
</evidence>
<dbReference type="SUPFAM" id="SSF48403">
    <property type="entry name" value="Ankyrin repeat"/>
    <property type="match status" value="1"/>
</dbReference>
<evidence type="ECO:0000256" key="1">
    <source>
        <dbReference type="ARBA" id="ARBA00022737"/>
    </source>
</evidence>
<dbReference type="PANTHER" id="PTHR10039">
    <property type="entry name" value="AMELOGENIN"/>
    <property type="match status" value="1"/>
</dbReference>
<dbReference type="SUPFAM" id="SSF52540">
    <property type="entry name" value="P-loop containing nucleoside triphosphate hydrolases"/>
    <property type="match status" value="1"/>
</dbReference>
<dbReference type="InterPro" id="IPR056884">
    <property type="entry name" value="NPHP3-like_N"/>
</dbReference>
<dbReference type="Gene3D" id="3.30.160.60">
    <property type="entry name" value="Classic Zinc Finger"/>
    <property type="match status" value="1"/>
</dbReference>
<accession>A0AAV9UJN0</accession>
<dbReference type="InterPro" id="IPR007111">
    <property type="entry name" value="NACHT_NTPase"/>
</dbReference>
<feature type="repeat" description="ANK" evidence="2">
    <location>
        <begin position="916"/>
        <end position="942"/>
    </location>
</feature>
<dbReference type="PANTHER" id="PTHR10039:SF14">
    <property type="entry name" value="NACHT DOMAIN-CONTAINING PROTEIN"/>
    <property type="match status" value="1"/>
</dbReference>
<name>A0AAV9UJN0_9PEZI</name>
<dbReference type="Gene3D" id="3.40.50.300">
    <property type="entry name" value="P-loop containing nucleotide triphosphate hydrolases"/>
    <property type="match status" value="1"/>
</dbReference>
<keyword evidence="6" id="KW-1185">Reference proteome</keyword>
<dbReference type="PROSITE" id="PS50837">
    <property type="entry name" value="NACHT"/>
    <property type="match status" value="1"/>
</dbReference>
<organism evidence="5 6">
    <name type="scientific">Orbilia blumenaviensis</name>
    <dbReference type="NCBI Taxonomy" id="1796055"/>
    <lineage>
        <taxon>Eukaryota</taxon>
        <taxon>Fungi</taxon>
        <taxon>Dikarya</taxon>
        <taxon>Ascomycota</taxon>
        <taxon>Pezizomycotina</taxon>
        <taxon>Orbiliomycetes</taxon>
        <taxon>Orbiliales</taxon>
        <taxon>Orbiliaceae</taxon>
        <taxon>Orbilia</taxon>
    </lineage>
</organism>
<dbReference type="Gene3D" id="1.25.40.20">
    <property type="entry name" value="Ankyrin repeat-containing domain"/>
    <property type="match status" value="2"/>
</dbReference>
<dbReference type="InterPro" id="IPR027417">
    <property type="entry name" value="P-loop_NTPase"/>
</dbReference>
<dbReference type="AlphaFoldDB" id="A0AAV9UJN0"/>
<protein>
    <recommendedName>
        <fullName evidence="4">NACHT domain-containing protein</fullName>
    </recommendedName>
</protein>
<feature type="domain" description="NACHT" evidence="4">
    <location>
        <begin position="295"/>
        <end position="408"/>
    </location>
</feature>
<dbReference type="Pfam" id="PF24809">
    <property type="entry name" value="DUF7708"/>
    <property type="match status" value="1"/>
</dbReference>
<proteinExistence type="predicted"/>
<dbReference type="SMART" id="SM00248">
    <property type="entry name" value="ANK"/>
    <property type="match status" value="3"/>
</dbReference>
<reference evidence="5 6" key="1">
    <citation type="submission" date="2019-10" db="EMBL/GenBank/DDBJ databases">
        <authorList>
            <person name="Palmer J.M."/>
        </authorList>
    </citation>
    <scope>NUCLEOTIDE SEQUENCE [LARGE SCALE GENOMIC DNA]</scope>
    <source>
        <strain evidence="5 6">TWF730</strain>
    </source>
</reference>
<sequence>MSGLTAQSFQASLDKFQKRLSKENKRRFPQTSLEGVKLEMKEIQKRLGPEKNLRNFNRLKKFLEGMKQVEQLVQVFLNCSEVVAYVWGPIKLALMMVSTKVENLDRLLGVYEEIGEVIHGVGKYDRLFRNYPDIRRILEMYFYDILEFHHEVLELFSKSNWTRMLSYAWPTFKTRFDPIIDSLKRHRDLLSDEKITAILEESQQNNRVIETIPTGFQEIITKLDQLQKDIDDKKLQAHEHKIKRKEILKTKLHPPNYHQHQLLASKKRSAPSSGNWVFQDPKFKAWLGGDLIMDSILYINGIPGSGKTTLLSKIITSLLSDSATNGSIVLYFYFKHDDKFGKTKDAMLLAILMQLAEQDDVLLEYIYQKCAGLAESEILQELFLQGMLTHCFEKCGKVRIVLDALDEAEEAEKDIEDMRPVIAWLKEQASPAVSRGYQLRLLVSGQRDGHIDEALSEYPAINLDKAARHKTDIMDYAYSRALNIQARFKLGPDEYSDIICKVAEFANGMFLYVKVVLDNLLEQRSVAKFRKELNQENFPKGLNQAYERVALRIFDEAHESKSSAAVNILGWIVTSGRPLRWREIQARFCIDPEDAICDPEERLEDSCKILCSSLVDFEPCCDHKDTESEQVVSIVHPTASSYLIQTGRLKVFKEHAQAAIYFSQYLLSHPFESHLVDTEIRDQAVGGYYALHDYACAFWYHHFRSALSTPSDISNNLIDSVIRYAEPLISLFQPASQLPSIEGQDRIGTFAQNDVLSKVNECWELGVQESKLAQQVTRIRAIIESIVQNDLDNAQDEVFYGLHGVLRYKCPNPKCILFANGFSSSEKRDHHIREHERPFKCPTPGCYAQTVGFSSSKILDHHIRRLHSRSDRVSLFPKGREPGPYDIYKAAMRGDIEAVKRFRRKGVPLERVKNNNKNTPLLLAARHNHLLVCEYLVREGSNPYYSMDCFPIGEAIKNNDIPLFDLLRSLSTHKCPPYSESRMMEIAIAYDAEDMVQEISKHWGPFEVRNIEGAALHTFSRKAQLQRLDTDIFARQKRALHKLIAKSNPYFYESDQETLKKSFPSDMSLFIETITKDWDRLSQYSAGKEVSYAITDVLLDITDTLRNCGCNTVSLVNRALARLAATCEKSNEKMKAYKRNLVFRAIPNANANEMVGSSLLIYLAARSGELILVEPLIPLTQDIDQKDHNSPFTPLSAAAGQLHIEVVKILVESGRVNLEQESSRDTTVLLFKNGKIYINPAVVRSDRRKDIKDEPICDDPRKLSL</sequence>
<keyword evidence="2" id="KW-0040">ANK repeat</keyword>
<dbReference type="InterPro" id="IPR056125">
    <property type="entry name" value="DUF7708"/>
</dbReference>
<evidence type="ECO:0000313" key="6">
    <source>
        <dbReference type="Proteomes" id="UP001373714"/>
    </source>
</evidence>
<evidence type="ECO:0000259" key="4">
    <source>
        <dbReference type="PROSITE" id="PS50837"/>
    </source>
</evidence>